<dbReference type="InterPro" id="IPR050107">
    <property type="entry name" value="ABC_carbohydrate_import_ATPase"/>
</dbReference>
<proteinExistence type="predicted"/>
<dbReference type="PANTHER" id="PTHR43790">
    <property type="entry name" value="CARBOHYDRATE TRANSPORT ATP-BINDING PROTEIN MG119-RELATED"/>
    <property type="match status" value="1"/>
</dbReference>
<dbReference type="InterPro" id="IPR027417">
    <property type="entry name" value="P-loop_NTPase"/>
</dbReference>
<keyword evidence="8" id="KW-1185">Reference proteome</keyword>
<dbReference type="Gene3D" id="3.40.50.300">
    <property type="entry name" value="P-loop containing nucleotide triphosphate hydrolases"/>
    <property type="match status" value="2"/>
</dbReference>
<evidence type="ECO:0000256" key="4">
    <source>
        <dbReference type="ARBA" id="ARBA00022840"/>
    </source>
</evidence>
<organism evidence="7 8">
    <name type="scientific">Conexibacter stalactiti</name>
    <dbReference type="NCBI Taxonomy" id="1940611"/>
    <lineage>
        <taxon>Bacteria</taxon>
        <taxon>Bacillati</taxon>
        <taxon>Actinomycetota</taxon>
        <taxon>Thermoleophilia</taxon>
        <taxon>Solirubrobacterales</taxon>
        <taxon>Conexibacteraceae</taxon>
        <taxon>Conexibacter</taxon>
    </lineage>
</organism>
<name>A0ABU4HJJ8_9ACTN</name>
<sequence length="533" mass="56003">MTSSPDTTGTQAGSASSVEEGAPAVPLVEVRSASKAYGPTVALREVSLSVGAGEIHGLCGQNGAGKSTLVKVLAGLVQLDSGTVLLDGRPIELSRPLDAQHHGIALVDQELSVVPALTVEENILLGGAGRPFVRRRAADRARARELLERVGLSQLSPDARVESLSMAQRQLVEIARLLGREARLLILDEPTASLSRADSLVVFAALRELAARGHSVLYVSHRLDEVLDLCDRVTVVRDGARVADESATALEPARLIELIMGDLHRHERAANAARSAPDASDAVELVVRVAQPPRIGGVALRIRAGSIVGLAGQVGSGTSELLRALAGLEPGGTASIELPGGRVARPTSSRAAQAAGIDFVSNDRKGEGLFLERSVGENLVATRLDRISRAGIVGRRALREVAGRLSERVHVKTRGLDAGVLELSGGNQQKVFIGRCLERGSDRILLLDEPTRGVDVHGRAEIHDLVREAAGNGTTVIFASGEPDEVLDLADVVVCLHGGDVVAVRRAEEMTASDLLAETTRGRAAATEEPDGR</sequence>
<reference evidence="7 8" key="2">
    <citation type="submission" date="2023-10" db="EMBL/GenBank/DDBJ databases">
        <authorList>
            <person name="Han X.F."/>
        </authorList>
    </citation>
    <scope>NUCLEOTIDE SEQUENCE [LARGE SCALE GENOMIC DNA]</scope>
    <source>
        <strain evidence="7 8">KCTC 39840</strain>
    </source>
</reference>
<dbReference type="RefSeq" id="WP_318595703.1">
    <property type="nucleotide sequence ID" value="NZ_JAWSTH010000005.1"/>
</dbReference>
<dbReference type="SMART" id="SM00382">
    <property type="entry name" value="AAA"/>
    <property type="match status" value="2"/>
</dbReference>
<dbReference type="InterPro" id="IPR003439">
    <property type="entry name" value="ABC_transporter-like_ATP-bd"/>
</dbReference>
<comment type="caution">
    <text evidence="7">The sequence shown here is derived from an EMBL/GenBank/DDBJ whole genome shotgun (WGS) entry which is preliminary data.</text>
</comment>
<dbReference type="Proteomes" id="UP001284601">
    <property type="component" value="Unassembled WGS sequence"/>
</dbReference>
<keyword evidence="3" id="KW-0547">Nucleotide-binding</keyword>
<evidence type="ECO:0000313" key="8">
    <source>
        <dbReference type="Proteomes" id="UP001284601"/>
    </source>
</evidence>
<dbReference type="PANTHER" id="PTHR43790:SF9">
    <property type="entry name" value="GALACTOFURANOSE TRANSPORTER ATP-BINDING PROTEIN YTFR"/>
    <property type="match status" value="1"/>
</dbReference>
<dbReference type="GO" id="GO:0005524">
    <property type="term" value="F:ATP binding"/>
    <property type="evidence" value="ECO:0007669"/>
    <property type="project" value="UniProtKB-KW"/>
</dbReference>
<feature type="region of interest" description="Disordered" evidence="5">
    <location>
        <begin position="1"/>
        <end position="20"/>
    </location>
</feature>
<gene>
    <name evidence="7" type="ORF">R7226_03780</name>
</gene>
<feature type="domain" description="ABC transporter" evidence="6">
    <location>
        <begin position="280"/>
        <end position="523"/>
    </location>
</feature>
<evidence type="ECO:0000256" key="2">
    <source>
        <dbReference type="ARBA" id="ARBA00022737"/>
    </source>
</evidence>
<feature type="domain" description="ABC transporter" evidence="6">
    <location>
        <begin position="28"/>
        <end position="263"/>
    </location>
</feature>
<keyword evidence="4 7" id="KW-0067">ATP-binding</keyword>
<evidence type="ECO:0000259" key="6">
    <source>
        <dbReference type="PROSITE" id="PS50893"/>
    </source>
</evidence>
<dbReference type="CDD" id="cd03216">
    <property type="entry name" value="ABC_Carb_Monos_I"/>
    <property type="match status" value="1"/>
</dbReference>
<dbReference type="PROSITE" id="PS00211">
    <property type="entry name" value="ABC_TRANSPORTER_1"/>
    <property type="match status" value="1"/>
</dbReference>
<evidence type="ECO:0000256" key="5">
    <source>
        <dbReference type="SAM" id="MobiDB-lite"/>
    </source>
</evidence>
<keyword evidence="2" id="KW-0677">Repeat</keyword>
<evidence type="ECO:0000256" key="3">
    <source>
        <dbReference type="ARBA" id="ARBA00022741"/>
    </source>
</evidence>
<protein>
    <submittedName>
        <fullName evidence="7">Sugar ABC transporter ATP-binding protein</fullName>
    </submittedName>
</protein>
<dbReference type="InterPro" id="IPR017871">
    <property type="entry name" value="ABC_transporter-like_CS"/>
</dbReference>
<dbReference type="CDD" id="cd03215">
    <property type="entry name" value="ABC_Carb_Monos_II"/>
    <property type="match status" value="1"/>
</dbReference>
<accession>A0ABU4HJJ8</accession>
<dbReference type="SUPFAM" id="SSF52540">
    <property type="entry name" value="P-loop containing nucleoside triphosphate hydrolases"/>
    <property type="match status" value="2"/>
</dbReference>
<dbReference type="PROSITE" id="PS50893">
    <property type="entry name" value="ABC_TRANSPORTER_2"/>
    <property type="match status" value="2"/>
</dbReference>
<dbReference type="EMBL" id="JAWSTH010000005">
    <property type="protein sequence ID" value="MDW5593442.1"/>
    <property type="molecule type" value="Genomic_DNA"/>
</dbReference>
<evidence type="ECO:0000256" key="1">
    <source>
        <dbReference type="ARBA" id="ARBA00022448"/>
    </source>
</evidence>
<feature type="compositionally biased region" description="Polar residues" evidence="5">
    <location>
        <begin position="1"/>
        <end position="17"/>
    </location>
</feature>
<dbReference type="Pfam" id="PF00005">
    <property type="entry name" value="ABC_tran"/>
    <property type="match status" value="2"/>
</dbReference>
<evidence type="ECO:0000313" key="7">
    <source>
        <dbReference type="EMBL" id="MDW5593442.1"/>
    </source>
</evidence>
<reference evidence="8" key="1">
    <citation type="submission" date="2023-07" db="EMBL/GenBank/DDBJ databases">
        <title>Conexibacter stalactiti sp. nov., isolated from stalactites in a lava cave and emended description of the genus Conexibacter.</title>
        <authorList>
            <person name="Lee S.D."/>
        </authorList>
    </citation>
    <scope>NUCLEOTIDE SEQUENCE [LARGE SCALE GENOMIC DNA]</scope>
    <source>
        <strain evidence="8">KCTC 39840</strain>
    </source>
</reference>
<keyword evidence="1" id="KW-0813">Transport</keyword>
<dbReference type="InterPro" id="IPR003593">
    <property type="entry name" value="AAA+_ATPase"/>
</dbReference>